<dbReference type="EC" id="3.4.-.-" evidence="8"/>
<evidence type="ECO:0000313" key="9">
    <source>
        <dbReference type="Proteomes" id="UP000254150"/>
    </source>
</evidence>
<proteinExistence type="inferred from homology"/>
<feature type="region of interest" description="Disordered" evidence="5">
    <location>
        <begin position="33"/>
        <end position="52"/>
    </location>
</feature>
<dbReference type="GO" id="GO:0006508">
    <property type="term" value="P:proteolysis"/>
    <property type="evidence" value="ECO:0007669"/>
    <property type="project" value="UniProtKB-KW"/>
</dbReference>
<dbReference type="Gene3D" id="6.10.250.3150">
    <property type="match status" value="1"/>
</dbReference>
<dbReference type="PANTHER" id="PTHR47359">
    <property type="entry name" value="PEPTIDOGLYCAN DL-ENDOPEPTIDASE CWLO"/>
    <property type="match status" value="1"/>
</dbReference>
<feature type="compositionally biased region" description="Basic and acidic residues" evidence="5">
    <location>
        <begin position="223"/>
        <end position="251"/>
    </location>
</feature>
<dbReference type="InterPro" id="IPR051794">
    <property type="entry name" value="PG_Endopeptidase_C40"/>
</dbReference>
<dbReference type="EMBL" id="UHID01000009">
    <property type="protein sequence ID" value="SUP62217.1"/>
    <property type="molecule type" value="Genomic_DNA"/>
</dbReference>
<evidence type="ECO:0000256" key="6">
    <source>
        <dbReference type="SAM" id="SignalP"/>
    </source>
</evidence>
<dbReference type="Gene3D" id="3.90.1720.10">
    <property type="entry name" value="endopeptidase domain like (from Nostoc punctiforme)"/>
    <property type="match status" value="1"/>
</dbReference>
<dbReference type="SUPFAM" id="SSF54001">
    <property type="entry name" value="Cysteine proteinases"/>
    <property type="match status" value="1"/>
</dbReference>
<feature type="signal peptide" evidence="6">
    <location>
        <begin position="1"/>
        <end position="37"/>
    </location>
</feature>
<evidence type="ECO:0000256" key="1">
    <source>
        <dbReference type="ARBA" id="ARBA00007074"/>
    </source>
</evidence>
<evidence type="ECO:0000256" key="5">
    <source>
        <dbReference type="SAM" id="MobiDB-lite"/>
    </source>
</evidence>
<keyword evidence="6" id="KW-0732">Signal</keyword>
<dbReference type="AlphaFoldDB" id="A0A380PBJ6"/>
<evidence type="ECO:0000259" key="7">
    <source>
        <dbReference type="PROSITE" id="PS51935"/>
    </source>
</evidence>
<evidence type="ECO:0000313" key="8">
    <source>
        <dbReference type="EMBL" id="SUP62217.1"/>
    </source>
</evidence>
<accession>A0A380PBJ6</accession>
<keyword evidence="4" id="KW-0788">Thiol protease</keyword>
<dbReference type="GO" id="GO:0008234">
    <property type="term" value="F:cysteine-type peptidase activity"/>
    <property type="evidence" value="ECO:0007669"/>
    <property type="project" value="UniProtKB-KW"/>
</dbReference>
<organism evidence="8 9">
    <name type="scientific">Streptomyces griseus</name>
    <dbReference type="NCBI Taxonomy" id="1911"/>
    <lineage>
        <taxon>Bacteria</taxon>
        <taxon>Bacillati</taxon>
        <taxon>Actinomycetota</taxon>
        <taxon>Actinomycetes</taxon>
        <taxon>Kitasatosporales</taxon>
        <taxon>Streptomycetaceae</taxon>
        <taxon>Streptomyces</taxon>
    </lineage>
</organism>
<evidence type="ECO:0000256" key="2">
    <source>
        <dbReference type="ARBA" id="ARBA00022670"/>
    </source>
</evidence>
<name>A0A380PBJ6_STRGR</name>
<dbReference type="PROSITE" id="PS51935">
    <property type="entry name" value="NLPC_P60"/>
    <property type="match status" value="1"/>
</dbReference>
<keyword evidence="3 8" id="KW-0378">Hydrolase</keyword>
<evidence type="ECO:0000256" key="4">
    <source>
        <dbReference type="ARBA" id="ARBA00022807"/>
    </source>
</evidence>
<feature type="domain" description="NlpC/P60" evidence="7">
    <location>
        <begin position="278"/>
        <end position="393"/>
    </location>
</feature>
<feature type="compositionally biased region" description="Low complexity" evidence="5">
    <location>
        <begin position="33"/>
        <end position="43"/>
    </location>
</feature>
<reference evidence="8 9" key="1">
    <citation type="submission" date="2018-06" db="EMBL/GenBank/DDBJ databases">
        <authorList>
            <consortium name="Pathogen Informatics"/>
            <person name="Doyle S."/>
        </authorList>
    </citation>
    <scope>NUCLEOTIDE SEQUENCE [LARGE SCALE GENOMIC DNA]</scope>
    <source>
        <strain evidence="8 9">NCTC7807</strain>
    </source>
</reference>
<comment type="similarity">
    <text evidence="1">Belongs to the peptidase C40 family.</text>
</comment>
<feature type="region of interest" description="Disordered" evidence="5">
    <location>
        <begin position="223"/>
        <end position="275"/>
    </location>
</feature>
<gene>
    <name evidence="8" type="ORF">NCTC7807_05382</name>
</gene>
<dbReference type="InterPro" id="IPR038765">
    <property type="entry name" value="Papain-like_cys_pep_sf"/>
</dbReference>
<sequence length="393" mass="42246">MASHRKPRAPRHRTAGALGLTTAALTSVALLSQTAQAAPQRPAAPKPSLEEVQKKVDRLYREAGTATQKYNAAQERTRTQRAKVDKLLDGVAERADKLNAARGELGAFAAAQYRSGGMSETATLLLADDPQSWFDQSQLMNRLTQRQKAVVDDYRTQQAAAGRERAKAARQLESLTESQRTLKDSKREVQAKLTEARTLLSELTAEEKARLAEIERKKQAEAERKAKERAKQEEAEREAREAAEEKEREKAGSGGAGSGSGPGTGSGGGSTAPGSSYAAKAEKVIAFARAQMGKPYVWGAAGPDSFDCSGLTQAAWKTAGISLPRTTWDQVGVGQKVSVDAAQPGDLVFFYDDISHVGIYIGGGEMIHAPKPGADVRVESIYYMPIHSVVRPA</sequence>
<evidence type="ECO:0000256" key="3">
    <source>
        <dbReference type="ARBA" id="ARBA00022801"/>
    </source>
</evidence>
<dbReference type="PANTHER" id="PTHR47359:SF3">
    <property type="entry name" value="NLP_P60 DOMAIN-CONTAINING PROTEIN-RELATED"/>
    <property type="match status" value="1"/>
</dbReference>
<protein>
    <submittedName>
        <fullName evidence="8">NLP/P60 family secreted protein</fullName>
        <ecNumber evidence="8">3.4.-.-</ecNumber>
    </submittedName>
</protein>
<dbReference type="Pfam" id="PF00877">
    <property type="entry name" value="NLPC_P60"/>
    <property type="match status" value="1"/>
</dbReference>
<dbReference type="Proteomes" id="UP000254150">
    <property type="component" value="Unassembled WGS sequence"/>
</dbReference>
<dbReference type="InterPro" id="IPR000064">
    <property type="entry name" value="NLP_P60_dom"/>
</dbReference>
<feature type="compositionally biased region" description="Gly residues" evidence="5">
    <location>
        <begin position="252"/>
        <end position="271"/>
    </location>
</feature>
<keyword evidence="2" id="KW-0645">Protease</keyword>
<feature type="chain" id="PRO_5016756383" evidence="6">
    <location>
        <begin position="38"/>
        <end position="393"/>
    </location>
</feature>
<dbReference type="RefSeq" id="WP_115069757.1">
    <property type="nucleotide sequence ID" value="NZ_UHID01000009.1"/>
</dbReference>